<gene>
    <name evidence="12" type="primary">kup</name>
    <name evidence="15" type="ORF">SAMN05421875_14419</name>
</gene>
<evidence type="ECO:0000256" key="3">
    <source>
        <dbReference type="ARBA" id="ARBA00022448"/>
    </source>
</evidence>
<comment type="catalytic activity">
    <reaction evidence="12">
        <text>K(+)(in) + H(+)(in) = K(+)(out) + H(+)(out)</text>
        <dbReference type="Rhea" id="RHEA:28490"/>
        <dbReference type="ChEBI" id="CHEBI:15378"/>
        <dbReference type="ChEBI" id="CHEBI:29103"/>
    </reaction>
</comment>
<feature type="transmembrane region" description="Helical" evidence="12">
    <location>
        <begin position="57"/>
        <end position="80"/>
    </location>
</feature>
<evidence type="ECO:0000259" key="13">
    <source>
        <dbReference type="Pfam" id="PF02705"/>
    </source>
</evidence>
<dbReference type="PANTHER" id="PTHR30540:SF79">
    <property type="entry name" value="LOW AFFINITY POTASSIUM TRANSPORT SYSTEM PROTEIN KUP"/>
    <property type="match status" value="1"/>
</dbReference>
<evidence type="ECO:0000256" key="6">
    <source>
        <dbReference type="ARBA" id="ARBA00022692"/>
    </source>
</evidence>
<keyword evidence="16" id="KW-1185">Reference proteome</keyword>
<dbReference type="GO" id="GO:0005886">
    <property type="term" value="C:plasma membrane"/>
    <property type="evidence" value="ECO:0007669"/>
    <property type="project" value="UniProtKB-SubCell"/>
</dbReference>
<dbReference type="STRING" id="592050.SAMN05421875_14419"/>
<comment type="function">
    <text evidence="12">Transport of potassium into the cell. Likely operates as a K(+):H(+) symporter.</text>
</comment>
<keyword evidence="4 12" id="KW-1003">Cell membrane</keyword>
<dbReference type="Pfam" id="PF02705">
    <property type="entry name" value="K_trans"/>
    <property type="match status" value="1"/>
</dbReference>
<dbReference type="HAMAP" id="MF_01522">
    <property type="entry name" value="Kup"/>
    <property type="match status" value="1"/>
</dbReference>
<dbReference type="GO" id="GO:0015079">
    <property type="term" value="F:potassium ion transmembrane transporter activity"/>
    <property type="evidence" value="ECO:0007669"/>
    <property type="project" value="UniProtKB-UniRule"/>
</dbReference>
<feature type="transmembrane region" description="Helical" evidence="12">
    <location>
        <begin position="334"/>
        <end position="365"/>
    </location>
</feature>
<dbReference type="InterPro" id="IPR023051">
    <property type="entry name" value="Kup"/>
</dbReference>
<feature type="transmembrane region" description="Helical" evidence="12">
    <location>
        <begin position="468"/>
        <end position="489"/>
    </location>
</feature>
<protein>
    <recommendedName>
        <fullName evidence="12">Probable potassium transport system protein Kup</fullName>
    </recommendedName>
</protein>
<evidence type="ECO:0000256" key="9">
    <source>
        <dbReference type="ARBA" id="ARBA00022989"/>
    </source>
</evidence>
<feature type="transmembrane region" description="Helical" evidence="12">
    <location>
        <begin position="258"/>
        <end position="282"/>
    </location>
</feature>
<sequence length="671" mass="72774">MPCRGAGVGAQLLHCNKTRETDPPGRWRAHNSVPKSYGTPSCPVPRGVSVQSSKSSLAALTLGAIGVVYGDIGTSVLYAVKEVFGSGHVPFTPDNIYGILSIFFWTLTVIVSLKYVVLVLRADNNGEGGLIAMLALASQAVKDKPRLRKGLLAVGIFGTSLFYGDGVITPAISVLSAVEGLEVVSPHFKQYVIPLTLIVLFCLFAVQKRGTGGIGKFFGPITLLWFLSLAVLGVSHIVTHPEILWAMSPHHALGFMWAHPGISFIILGAVVLCVTGAEALYADLGHFGKRPIRLAWFGVAMPALTLNYFGQGALLLAEPEAVKNPFFMMAPDWALVPLVILATLATVIASQALITGAFSVTKQVIQLGYLPRLNILHTSVRDTGQIYIPLVNWGLFVAIVLAVVMFRSSSNLAAAYGIAVTLDMLITTTLTFFVIRYGWGYPLALCIAATGCFFVVDLAFFASNLLKLFQGGWFPLMIGGGVFVLMMTWKEGRRLLNDKLRADAIDLKAFLESVFLNPPTRVDGTAVFLTAEPGAVPNAMLHNLKHNKVLHGQNLFVTVRNHEVPWIGLDKRLQVEPLGHDCWQVVVHYGFKNDPDIPSALHQLRGRGCELEAMTTSYFLSRDTIIPTIGSGMAPWREKLFAQMHHNASGAADFLHLPNNAVVELGSKIEI</sequence>
<evidence type="ECO:0000256" key="11">
    <source>
        <dbReference type="ARBA" id="ARBA00023136"/>
    </source>
</evidence>
<keyword evidence="10 12" id="KW-0406">Ion transport</keyword>
<dbReference type="AlphaFoldDB" id="A0A1H4EZ96"/>
<keyword evidence="7 12" id="KW-0769">Symport</keyword>
<feature type="transmembrane region" description="Helical" evidence="12">
    <location>
        <begin position="412"/>
        <end position="435"/>
    </location>
</feature>
<feature type="transmembrane region" description="Helical" evidence="12">
    <location>
        <begin position="294"/>
        <end position="314"/>
    </location>
</feature>
<dbReference type="InterPro" id="IPR053952">
    <property type="entry name" value="K_trans_C"/>
</dbReference>
<evidence type="ECO:0000256" key="4">
    <source>
        <dbReference type="ARBA" id="ARBA00022475"/>
    </source>
</evidence>
<accession>A0A1H4EZ96</accession>
<keyword evidence="11 12" id="KW-0472">Membrane</keyword>
<evidence type="ECO:0000256" key="7">
    <source>
        <dbReference type="ARBA" id="ARBA00022847"/>
    </source>
</evidence>
<evidence type="ECO:0000256" key="2">
    <source>
        <dbReference type="ARBA" id="ARBA00007019"/>
    </source>
</evidence>
<dbReference type="Pfam" id="PF22776">
    <property type="entry name" value="K_trans_C"/>
    <property type="match status" value="1"/>
</dbReference>
<evidence type="ECO:0000256" key="8">
    <source>
        <dbReference type="ARBA" id="ARBA00022958"/>
    </source>
</evidence>
<dbReference type="PANTHER" id="PTHR30540">
    <property type="entry name" value="OSMOTIC STRESS POTASSIUM TRANSPORTER"/>
    <property type="match status" value="1"/>
</dbReference>
<feature type="transmembrane region" description="Helical" evidence="12">
    <location>
        <begin position="442"/>
        <end position="462"/>
    </location>
</feature>
<comment type="similarity">
    <text evidence="2 12">Belongs to the HAK/KUP transporter (TC 2.A.72) family.</text>
</comment>
<keyword evidence="8 12" id="KW-0630">Potassium</keyword>
<keyword evidence="5 12" id="KW-0633">Potassium transport</keyword>
<feature type="transmembrane region" description="Helical" evidence="12">
    <location>
        <begin position="218"/>
        <end position="238"/>
    </location>
</feature>
<evidence type="ECO:0000256" key="5">
    <source>
        <dbReference type="ARBA" id="ARBA00022538"/>
    </source>
</evidence>
<organism evidence="15 16">
    <name type="scientific">Acidovorax soli</name>
    <dbReference type="NCBI Taxonomy" id="592050"/>
    <lineage>
        <taxon>Bacteria</taxon>
        <taxon>Pseudomonadati</taxon>
        <taxon>Pseudomonadota</taxon>
        <taxon>Betaproteobacteria</taxon>
        <taxon>Burkholderiales</taxon>
        <taxon>Comamonadaceae</taxon>
        <taxon>Acidovorax</taxon>
    </lineage>
</organism>
<dbReference type="InterPro" id="IPR003855">
    <property type="entry name" value="K+_transporter"/>
</dbReference>
<keyword evidence="6 12" id="KW-0812">Transmembrane</keyword>
<feature type="transmembrane region" description="Helical" evidence="12">
    <location>
        <begin position="96"/>
        <end position="117"/>
    </location>
</feature>
<evidence type="ECO:0000256" key="1">
    <source>
        <dbReference type="ARBA" id="ARBA00004141"/>
    </source>
</evidence>
<evidence type="ECO:0000256" key="12">
    <source>
        <dbReference type="HAMAP-Rule" id="MF_01522"/>
    </source>
</evidence>
<evidence type="ECO:0000256" key="10">
    <source>
        <dbReference type="ARBA" id="ARBA00023065"/>
    </source>
</evidence>
<dbReference type="InterPro" id="IPR053951">
    <property type="entry name" value="K_trans_N"/>
</dbReference>
<feature type="domain" description="K+ potassium transporter integral membrane" evidence="13">
    <location>
        <begin position="60"/>
        <end position="512"/>
    </location>
</feature>
<feature type="domain" description="K+ potassium transporter C-terminal" evidence="14">
    <location>
        <begin position="524"/>
        <end position="671"/>
    </location>
</feature>
<dbReference type="GO" id="GO:0015293">
    <property type="term" value="F:symporter activity"/>
    <property type="evidence" value="ECO:0007669"/>
    <property type="project" value="UniProtKB-UniRule"/>
</dbReference>
<feature type="transmembrane region" description="Helical" evidence="12">
    <location>
        <begin position="151"/>
        <end position="176"/>
    </location>
</feature>
<reference evidence="16" key="1">
    <citation type="submission" date="2016-10" db="EMBL/GenBank/DDBJ databases">
        <authorList>
            <person name="Varghese N."/>
            <person name="Submissions S."/>
        </authorList>
    </citation>
    <scope>NUCLEOTIDE SEQUENCE [LARGE SCALE GENOMIC DNA]</scope>
    <source>
        <strain evidence="16">DSM 25157</strain>
    </source>
</reference>
<keyword evidence="9 12" id="KW-1133">Transmembrane helix</keyword>
<evidence type="ECO:0000313" key="16">
    <source>
        <dbReference type="Proteomes" id="UP000199002"/>
    </source>
</evidence>
<dbReference type="Proteomes" id="UP000199002">
    <property type="component" value="Unassembled WGS sequence"/>
</dbReference>
<proteinExistence type="inferred from homology"/>
<keyword evidence="3 12" id="KW-0813">Transport</keyword>
<name>A0A1H4EZ96_9BURK</name>
<feature type="transmembrane region" description="Helical" evidence="12">
    <location>
        <begin position="188"/>
        <end position="206"/>
    </location>
</feature>
<comment type="subcellular location">
    <subcellularLocation>
        <location evidence="12">Cell membrane</location>
        <topology evidence="12">Multi-pass membrane protein</topology>
    </subcellularLocation>
    <subcellularLocation>
        <location evidence="1">Membrane</location>
        <topology evidence="1">Multi-pass membrane protein</topology>
    </subcellularLocation>
</comment>
<evidence type="ECO:0000259" key="14">
    <source>
        <dbReference type="Pfam" id="PF22776"/>
    </source>
</evidence>
<dbReference type="EMBL" id="FNQJ01000044">
    <property type="protein sequence ID" value="SEA90356.1"/>
    <property type="molecule type" value="Genomic_DNA"/>
</dbReference>
<feature type="transmembrane region" description="Helical" evidence="12">
    <location>
        <begin position="386"/>
        <end position="406"/>
    </location>
</feature>
<evidence type="ECO:0000313" key="15">
    <source>
        <dbReference type="EMBL" id="SEA90356.1"/>
    </source>
</evidence>